<gene>
    <name evidence="1" type="ORF">AWW70_09785</name>
</gene>
<reference evidence="1 2" key="1">
    <citation type="submission" date="2016-01" db="EMBL/GenBank/DDBJ databases">
        <authorList>
            <person name="McClelland M."/>
            <person name="Jain A."/>
            <person name="Saraogi P."/>
            <person name="Mendelson R."/>
            <person name="Westerman R."/>
            <person name="SanMiguel P."/>
            <person name="Csonka L."/>
        </authorList>
    </citation>
    <scope>NUCLEOTIDE SEQUENCE [LARGE SCALE GENOMIC DNA]</scope>
    <source>
        <strain evidence="1 2">PE8-15</strain>
    </source>
</reference>
<dbReference type="Proteomes" id="UP000065797">
    <property type="component" value="Unassembled WGS sequence"/>
</dbReference>
<accession>A0A109GEV4</accession>
<evidence type="ECO:0000313" key="1">
    <source>
        <dbReference type="EMBL" id="KWU65514.1"/>
    </source>
</evidence>
<dbReference type="EMBL" id="LRPH01000035">
    <property type="protein sequence ID" value="KWU65514.1"/>
    <property type="molecule type" value="Genomic_DNA"/>
</dbReference>
<evidence type="ECO:0000313" key="2">
    <source>
        <dbReference type="Proteomes" id="UP000065797"/>
    </source>
</evidence>
<comment type="caution">
    <text evidence="1">The sequence shown here is derived from an EMBL/GenBank/DDBJ whole genome shotgun (WGS) entry which is preliminary data.</text>
</comment>
<name>A0A109GEV4_BACMY</name>
<dbReference type="AlphaFoldDB" id="A0A109GEV4"/>
<sequence length="118" mass="13241">MEMASKSSRRVLKHSKKNCTKGSEISSAVLFLTTIISSEVCRYYRDIETMNTCQAIYDFTTLAIENGAIKETDRIYMHNQLIRLIGESEIGGITSLVETDPHVLLDTLINLTKILVSV</sequence>
<proteinExistence type="predicted"/>
<organism evidence="1 2">
    <name type="scientific">Bacillus mycoides</name>
    <dbReference type="NCBI Taxonomy" id="1405"/>
    <lineage>
        <taxon>Bacteria</taxon>
        <taxon>Bacillati</taxon>
        <taxon>Bacillota</taxon>
        <taxon>Bacilli</taxon>
        <taxon>Bacillales</taxon>
        <taxon>Bacillaceae</taxon>
        <taxon>Bacillus</taxon>
        <taxon>Bacillus cereus group</taxon>
    </lineage>
</organism>
<protein>
    <submittedName>
        <fullName evidence="1">Uncharacterized protein</fullName>
    </submittedName>
</protein>